<evidence type="ECO:0000313" key="2">
    <source>
        <dbReference type="EMBL" id="CAE0816026.1"/>
    </source>
</evidence>
<feature type="chain" id="PRO_5036191605" description="Secreted protein" evidence="1">
    <location>
        <begin position="19"/>
        <end position="141"/>
    </location>
</feature>
<gene>
    <name evidence="2" type="ORF">EGYM00163_LOCUS27185</name>
    <name evidence="3" type="ORF">EGYM00163_LOCUS27187</name>
</gene>
<evidence type="ECO:0008006" key="4">
    <source>
        <dbReference type="Google" id="ProtNLM"/>
    </source>
</evidence>
<accession>A0A6T2BH68</accession>
<dbReference type="EMBL" id="HBJA01077560">
    <property type="protein sequence ID" value="CAE0816028.1"/>
    <property type="molecule type" value="Transcribed_RNA"/>
</dbReference>
<proteinExistence type="predicted"/>
<sequence length="141" mass="15411">MGCMFLWTILLWSRLRLMHRLCGQSPNGLNNPRRSGRYRAEGVGWGGYTENNLQQPILTQQILHQSLQKGEHATCSSQKLPVVDKGVLAWLVAIHNTPLATPTPACGMPGTTTPEPPKLCVVDLADRAVPGGCVWVVCLRG</sequence>
<evidence type="ECO:0000313" key="3">
    <source>
        <dbReference type="EMBL" id="CAE0816028.1"/>
    </source>
</evidence>
<evidence type="ECO:0000256" key="1">
    <source>
        <dbReference type="SAM" id="SignalP"/>
    </source>
</evidence>
<reference evidence="2" key="1">
    <citation type="submission" date="2021-01" db="EMBL/GenBank/DDBJ databases">
        <authorList>
            <person name="Corre E."/>
            <person name="Pelletier E."/>
            <person name="Niang G."/>
            <person name="Scheremetjew M."/>
            <person name="Finn R."/>
            <person name="Kale V."/>
            <person name="Holt S."/>
            <person name="Cochrane G."/>
            <person name="Meng A."/>
            <person name="Brown T."/>
            <person name="Cohen L."/>
        </authorList>
    </citation>
    <scope>NUCLEOTIDE SEQUENCE</scope>
    <source>
        <strain evidence="2">CCMP1594</strain>
    </source>
</reference>
<name>A0A6T2BH68_9EUGL</name>
<feature type="signal peptide" evidence="1">
    <location>
        <begin position="1"/>
        <end position="18"/>
    </location>
</feature>
<organism evidence="2">
    <name type="scientific">Eutreptiella gymnastica</name>
    <dbReference type="NCBI Taxonomy" id="73025"/>
    <lineage>
        <taxon>Eukaryota</taxon>
        <taxon>Discoba</taxon>
        <taxon>Euglenozoa</taxon>
        <taxon>Euglenida</taxon>
        <taxon>Spirocuta</taxon>
        <taxon>Euglenophyceae</taxon>
        <taxon>Eutreptiales</taxon>
        <taxon>Eutreptiaceae</taxon>
        <taxon>Eutreptiella</taxon>
    </lineage>
</organism>
<keyword evidence="1" id="KW-0732">Signal</keyword>
<dbReference type="EMBL" id="HBJA01077557">
    <property type="protein sequence ID" value="CAE0816026.1"/>
    <property type="molecule type" value="Transcribed_RNA"/>
</dbReference>
<dbReference type="AlphaFoldDB" id="A0A6T2BH68"/>
<protein>
    <recommendedName>
        <fullName evidence="4">Secreted protein</fullName>
    </recommendedName>
</protein>